<reference evidence="2 3" key="1">
    <citation type="submission" date="2018-01" db="EMBL/GenBank/DDBJ databases">
        <title>Species boundaries and ecological features among Paraburkholderia terrae DSMZ17804T, P. hospita DSMZ17164T and P. caribensis DSMZ13236T.</title>
        <authorList>
            <person name="Pratama A.A."/>
        </authorList>
    </citation>
    <scope>NUCLEOTIDE SEQUENCE [LARGE SCALE GENOMIC DNA]</scope>
    <source>
        <strain evidence="2 3">DSM 17164</strain>
    </source>
</reference>
<dbReference type="AlphaFoldDB" id="A0AAN1MN02"/>
<organism evidence="2 3">
    <name type="scientific">Paraburkholderia hospita</name>
    <dbReference type="NCBI Taxonomy" id="169430"/>
    <lineage>
        <taxon>Bacteria</taxon>
        <taxon>Pseudomonadati</taxon>
        <taxon>Pseudomonadota</taxon>
        <taxon>Betaproteobacteria</taxon>
        <taxon>Burkholderiales</taxon>
        <taxon>Burkholderiaceae</taxon>
        <taxon>Paraburkholderia</taxon>
    </lineage>
</organism>
<dbReference type="Pfam" id="PF14023">
    <property type="entry name" value="Bestrophin-like"/>
    <property type="match status" value="1"/>
</dbReference>
<protein>
    <submittedName>
        <fullName evidence="2">DUF4239 domain-containing protein</fullName>
    </submittedName>
</protein>
<keyword evidence="1" id="KW-0812">Transmembrane</keyword>
<dbReference type="RefSeq" id="WP_086910234.1">
    <property type="nucleotide sequence ID" value="NZ_CADFGJ010000057.1"/>
</dbReference>
<gene>
    <name evidence="2" type="ORF">C2L64_27180</name>
</gene>
<sequence>MDHLVVALIAFLCIFGSALLGSCLRAVLPNHHLSDESTSVVKLATGMIATMAALVLGLLVSSAKGSFDTTNGEVVHSAVDIVRLDRVLSSYGPETRDIREQLRRNTAASISLLATADPAQLERMTSPQAVAKAEDFQRQLEKLSPHDAAQSRLQAKALQIVDEVFTARWLALLQEKSSIPIPLLVVLVVWLAIIFGTFGLFAPRNGTTITVLVLGALSTAGAIFMILEMNTPLDGVVRVSLGPMRAALAIIGQ</sequence>
<dbReference type="GeneID" id="55531994"/>
<evidence type="ECO:0000313" key="2">
    <source>
        <dbReference type="EMBL" id="AUT73103.1"/>
    </source>
</evidence>
<keyword evidence="1" id="KW-0472">Membrane</keyword>
<evidence type="ECO:0000313" key="3">
    <source>
        <dbReference type="Proteomes" id="UP000236649"/>
    </source>
</evidence>
<dbReference type="EMBL" id="CP026106">
    <property type="protein sequence ID" value="AUT73103.1"/>
    <property type="molecule type" value="Genomic_DNA"/>
</dbReference>
<dbReference type="KEGG" id="phs:C2L64_27180"/>
<feature type="transmembrane region" description="Helical" evidence="1">
    <location>
        <begin position="208"/>
        <end position="227"/>
    </location>
</feature>
<feature type="transmembrane region" description="Helical" evidence="1">
    <location>
        <begin position="41"/>
        <end position="60"/>
    </location>
</feature>
<keyword evidence="1" id="KW-1133">Transmembrane helix</keyword>
<dbReference type="Proteomes" id="UP000236649">
    <property type="component" value="Chromosome 2"/>
</dbReference>
<dbReference type="InterPro" id="IPR025333">
    <property type="entry name" value="DUF4239"/>
</dbReference>
<proteinExistence type="predicted"/>
<evidence type="ECO:0000256" key="1">
    <source>
        <dbReference type="SAM" id="Phobius"/>
    </source>
</evidence>
<name>A0AAN1MN02_9BURK</name>
<feature type="transmembrane region" description="Helical" evidence="1">
    <location>
        <begin position="181"/>
        <end position="202"/>
    </location>
</feature>
<accession>A0AAN1MN02</accession>